<dbReference type="InterPro" id="IPR016181">
    <property type="entry name" value="Acyl_CoA_acyltransferase"/>
</dbReference>
<dbReference type="GO" id="GO:0016747">
    <property type="term" value="F:acyltransferase activity, transferring groups other than amino-acyl groups"/>
    <property type="evidence" value="ECO:0007669"/>
    <property type="project" value="InterPro"/>
</dbReference>
<keyword evidence="3" id="KW-1185">Reference proteome</keyword>
<dbReference type="EMBL" id="JADIVZ010000001">
    <property type="protein sequence ID" value="MBF4160532.1"/>
    <property type="molecule type" value="Genomic_DNA"/>
</dbReference>
<name>A0A930UYN0_9ACTN</name>
<sequence>MGDLVIRPMRADDVAACEQISDESFHLVDVAQQRAGDPEPSRRPAERSQRWIDRTLSLVATDGPGCWVAEFSDRPGHVVGFATSLRRETLWILATFAVRPDLQARGVGRSLLDAASQHSQGCLRGMLASSSDPRAVRRYVAAGFDLHPQMVLTGSVDPTAAPALGHVREATGRDHDLMDSLDRRVRGAGRGGDHRLLARMAPPLVLETRTSAGYVYADQGSVQALAATDRRTAERLLWAALLLTPDGETAKVAHVTGANQWALRVGTAAGLTVGTGGFLGVRGMRPPTPYLHNGALL</sequence>
<dbReference type="Pfam" id="PF13508">
    <property type="entry name" value="Acetyltransf_7"/>
    <property type="match status" value="1"/>
</dbReference>
<evidence type="ECO:0000313" key="3">
    <source>
        <dbReference type="Proteomes" id="UP000656804"/>
    </source>
</evidence>
<evidence type="ECO:0000259" key="1">
    <source>
        <dbReference type="PROSITE" id="PS51186"/>
    </source>
</evidence>
<dbReference type="Proteomes" id="UP000656804">
    <property type="component" value="Unassembled WGS sequence"/>
</dbReference>
<comment type="caution">
    <text evidence="2">The sequence shown here is derived from an EMBL/GenBank/DDBJ whole genome shotgun (WGS) entry which is preliminary data.</text>
</comment>
<gene>
    <name evidence="2" type="ORF">ISG29_02445</name>
</gene>
<evidence type="ECO:0000313" key="2">
    <source>
        <dbReference type="EMBL" id="MBF4160532.1"/>
    </source>
</evidence>
<dbReference type="CDD" id="cd04301">
    <property type="entry name" value="NAT_SF"/>
    <property type="match status" value="1"/>
</dbReference>
<dbReference type="Gene3D" id="3.40.630.30">
    <property type="match status" value="1"/>
</dbReference>
<dbReference type="InterPro" id="IPR000182">
    <property type="entry name" value="GNAT_dom"/>
</dbReference>
<dbReference type="SUPFAM" id="SSF55729">
    <property type="entry name" value="Acyl-CoA N-acyltransferases (Nat)"/>
    <property type="match status" value="1"/>
</dbReference>
<dbReference type="RefSeq" id="WP_194501746.1">
    <property type="nucleotide sequence ID" value="NZ_JADIVZ010000001.1"/>
</dbReference>
<proteinExistence type="predicted"/>
<feature type="domain" description="N-acetyltransferase" evidence="1">
    <location>
        <begin position="4"/>
        <end position="171"/>
    </location>
</feature>
<reference evidence="2" key="1">
    <citation type="submission" date="2020-11" db="EMBL/GenBank/DDBJ databases">
        <title>Nocardioides sp. CBS4Y-1, whole genome shotgun sequence.</title>
        <authorList>
            <person name="Tuo L."/>
        </authorList>
    </citation>
    <scope>NUCLEOTIDE SEQUENCE</scope>
    <source>
        <strain evidence="2">CBS4Y-1</strain>
    </source>
</reference>
<dbReference type="AlphaFoldDB" id="A0A930UYN0"/>
<accession>A0A930UYN0</accession>
<protein>
    <submittedName>
        <fullName evidence="2">GNAT family N-acetyltransferase</fullName>
    </submittedName>
</protein>
<organism evidence="2 3">
    <name type="scientific">Nocardioides acrostichi</name>
    <dbReference type="NCBI Taxonomy" id="2784339"/>
    <lineage>
        <taxon>Bacteria</taxon>
        <taxon>Bacillati</taxon>
        <taxon>Actinomycetota</taxon>
        <taxon>Actinomycetes</taxon>
        <taxon>Propionibacteriales</taxon>
        <taxon>Nocardioidaceae</taxon>
        <taxon>Nocardioides</taxon>
    </lineage>
</organism>
<dbReference type="PROSITE" id="PS51186">
    <property type="entry name" value="GNAT"/>
    <property type="match status" value="1"/>
</dbReference>